<dbReference type="InterPro" id="IPR003961">
    <property type="entry name" value="FN3_dom"/>
</dbReference>
<dbReference type="Gene3D" id="3.10.10.10">
    <property type="entry name" value="HIV Type 1 Reverse Transcriptase, subunit A, domain 1"/>
    <property type="match status" value="1"/>
</dbReference>
<dbReference type="Pfam" id="PF07679">
    <property type="entry name" value="I-set"/>
    <property type="match status" value="2"/>
</dbReference>
<dbReference type="Gene3D" id="2.60.40.10">
    <property type="entry name" value="Immunoglobulins"/>
    <property type="match status" value="3"/>
</dbReference>
<dbReference type="InterPro" id="IPR021109">
    <property type="entry name" value="Peptidase_aspartic_dom_sf"/>
</dbReference>
<dbReference type="PANTHER" id="PTHR45080">
    <property type="entry name" value="CONTACTIN 5"/>
    <property type="match status" value="1"/>
</dbReference>
<dbReference type="GO" id="GO:0071897">
    <property type="term" value="P:DNA biosynthetic process"/>
    <property type="evidence" value="ECO:0007669"/>
    <property type="project" value="UniProtKB-ARBA"/>
</dbReference>
<feature type="domain" description="Ig-like" evidence="4">
    <location>
        <begin position="516"/>
        <end position="610"/>
    </location>
</feature>
<dbReference type="Gene3D" id="2.40.70.10">
    <property type="entry name" value="Acid Proteases"/>
    <property type="match status" value="1"/>
</dbReference>
<dbReference type="SMART" id="SM00408">
    <property type="entry name" value="IGc2"/>
    <property type="match status" value="3"/>
</dbReference>
<dbReference type="Proteomes" id="UP001162156">
    <property type="component" value="Unassembled WGS sequence"/>
</dbReference>
<dbReference type="InterPro" id="IPR013783">
    <property type="entry name" value="Ig-like_fold"/>
</dbReference>
<evidence type="ECO:0000259" key="5">
    <source>
        <dbReference type="PROSITE" id="PS50853"/>
    </source>
</evidence>
<dbReference type="SMART" id="SM00409">
    <property type="entry name" value="IG"/>
    <property type="match status" value="3"/>
</dbReference>
<dbReference type="InterPro" id="IPR043502">
    <property type="entry name" value="DNA/RNA_pol_sf"/>
</dbReference>
<evidence type="ECO:0000256" key="2">
    <source>
        <dbReference type="ARBA" id="ARBA00023319"/>
    </source>
</evidence>
<dbReference type="InterPro" id="IPR003598">
    <property type="entry name" value="Ig_sub2"/>
</dbReference>
<dbReference type="CDD" id="cd00063">
    <property type="entry name" value="FN3"/>
    <property type="match status" value="1"/>
</dbReference>
<dbReference type="EMBL" id="JANEYF010002959">
    <property type="protein sequence ID" value="KAJ8940661.1"/>
    <property type="molecule type" value="Genomic_DNA"/>
</dbReference>
<dbReference type="InterPro" id="IPR003599">
    <property type="entry name" value="Ig_sub"/>
</dbReference>
<comment type="caution">
    <text evidence="6">The sequence shown here is derived from an EMBL/GenBank/DDBJ whole genome shotgun (WGS) entry which is preliminary data.</text>
</comment>
<keyword evidence="1" id="KW-0677">Repeat</keyword>
<dbReference type="PANTHER" id="PTHR45080:SF4">
    <property type="entry name" value="GH03113P"/>
    <property type="match status" value="1"/>
</dbReference>
<dbReference type="GO" id="GO:0005886">
    <property type="term" value="C:plasma membrane"/>
    <property type="evidence" value="ECO:0007669"/>
    <property type="project" value="TreeGrafter"/>
</dbReference>
<dbReference type="GO" id="GO:0008046">
    <property type="term" value="F:axon guidance receptor activity"/>
    <property type="evidence" value="ECO:0007669"/>
    <property type="project" value="TreeGrafter"/>
</dbReference>
<dbReference type="SUPFAM" id="SSF56672">
    <property type="entry name" value="DNA/RNA polymerases"/>
    <property type="match status" value="1"/>
</dbReference>
<proteinExistence type="predicted"/>
<dbReference type="GO" id="GO:0050808">
    <property type="term" value="P:synapse organization"/>
    <property type="evidence" value="ECO:0007669"/>
    <property type="project" value="TreeGrafter"/>
</dbReference>
<feature type="domain" description="Ig-like" evidence="4">
    <location>
        <begin position="615"/>
        <end position="698"/>
    </location>
</feature>
<keyword evidence="7" id="KW-1185">Reference proteome</keyword>
<evidence type="ECO:0000313" key="6">
    <source>
        <dbReference type="EMBL" id="KAJ8940661.1"/>
    </source>
</evidence>
<evidence type="ECO:0000256" key="3">
    <source>
        <dbReference type="SAM" id="MobiDB-lite"/>
    </source>
</evidence>
<sequence length="921" mass="104038">MGKRKHRHHRHRRSSSSSSRDTDSPKRAKDRVASERSFTPELPPPSADTPSLNSGLLDIVNMLKNEQRPNIGMSVRDIDITDFNPMFHDINEWISKIDEHAVIWPAETWYKSLQTIPKSWREWKSLLATTFPSTRDLHSLMTEMLLFKPKANQSLYEYCFEKLSLIRRMNLNLSGSDEVNLIVGSLDNQNVKFAVKAACITDPSKLAVYLKSFDTGTFSVIPQKYNNQVLPFKKGASQSLEVNSRYEGDRSKLHCNYCRNKGHTIDNCYKKLRRGQGSEPRPGSSNTRSDKQVLLISRDGDKNKFYKLARINETIEIQCFIDFGSECSLITAGLVKQLNLEIVILPKPVVLTVFGGSEIEVFSMTSCKLSVDSVCLPIELLVVEMCIPGIEVVIGQNFTEDYQIKYSRIGHELLFTNASLNVNVIGSVQEVHDRQVIRVGIDQPEVQSRIKIIVEDFPTCFPSKNSRLGCISGVKMTIKLKSDTPIVQRPYRLAEAEKVTLRELIDELMQDETIRPSQSPFASPVIMVINIKFSQICVDEAYAKAVRWYKNDDLFADSNNGTLLLPKGYYLWQNGALEILSVQPNDTAEYICEIERPGPWGTVTQKHAIEVLHSPSVEPFPPTGFLQVKLGEEVRMSCKGGGVPYPIITWFSKGEELKLLDHREILKFTASDQRLAGIYECSAVNGVGEPAKAQIQLSIIYRIAPPGHSGHVGPLSFFRSISWIHTAPSHRAQIDCRISADPQATVTWLKGEVPVPLDNRVISLIDGDKYTLLIRNVQRSDFGIYTCRAINELGQGELHIQLSGVPNPGVFKKTEDKNLQGQNSYTLIWEVDSYTPIIEYNLWFRPYNPRSGIHQTKWTKLTIPTEHSSGPVYSKSYTIRGLNEKSIYEALLVSRNRYGWSKPSPILRFATTGAGKYTRTR</sequence>
<reference evidence="6" key="1">
    <citation type="journal article" date="2023" name="Insect Mol. Biol.">
        <title>Genome sequencing provides insights into the evolution of gene families encoding plant cell wall-degrading enzymes in longhorned beetles.</title>
        <authorList>
            <person name="Shin N.R."/>
            <person name="Okamura Y."/>
            <person name="Kirsch R."/>
            <person name="Pauchet Y."/>
        </authorList>
    </citation>
    <scope>NUCLEOTIDE SEQUENCE</scope>
    <source>
        <strain evidence="6">RBIC_L_NR</strain>
    </source>
</reference>
<dbReference type="SUPFAM" id="SSF49265">
    <property type="entry name" value="Fibronectin type III"/>
    <property type="match status" value="1"/>
</dbReference>
<feature type="region of interest" description="Disordered" evidence="3">
    <location>
        <begin position="1"/>
        <end position="53"/>
    </location>
</feature>
<dbReference type="CDD" id="cd00096">
    <property type="entry name" value="Ig"/>
    <property type="match status" value="1"/>
</dbReference>
<gene>
    <name evidence="6" type="ORF">NQ314_010637</name>
</gene>
<dbReference type="CDD" id="cd00303">
    <property type="entry name" value="retropepsin_like"/>
    <property type="match status" value="1"/>
</dbReference>
<evidence type="ECO:0000256" key="1">
    <source>
        <dbReference type="ARBA" id="ARBA00022737"/>
    </source>
</evidence>
<feature type="domain" description="Fibronectin type-III" evidence="5">
    <location>
        <begin position="807"/>
        <end position="915"/>
    </location>
</feature>
<dbReference type="InterPro" id="IPR013098">
    <property type="entry name" value="Ig_I-set"/>
</dbReference>
<dbReference type="InterPro" id="IPR007110">
    <property type="entry name" value="Ig-like_dom"/>
</dbReference>
<dbReference type="InterPro" id="IPR036179">
    <property type="entry name" value="Ig-like_dom_sf"/>
</dbReference>
<dbReference type="PROSITE" id="PS50835">
    <property type="entry name" value="IG_LIKE"/>
    <property type="match status" value="3"/>
</dbReference>
<keyword evidence="2" id="KW-0393">Immunoglobulin domain</keyword>
<dbReference type="InterPro" id="IPR036116">
    <property type="entry name" value="FN3_sf"/>
</dbReference>
<accession>A0AAV8XRX9</accession>
<protein>
    <submittedName>
        <fullName evidence="6">Uncharacterized protein</fullName>
    </submittedName>
</protein>
<feature type="compositionally biased region" description="Basic residues" evidence="3">
    <location>
        <begin position="1"/>
        <end position="14"/>
    </location>
</feature>
<feature type="compositionally biased region" description="Basic and acidic residues" evidence="3">
    <location>
        <begin position="20"/>
        <end position="34"/>
    </location>
</feature>
<dbReference type="SUPFAM" id="SSF48726">
    <property type="entry name" value="Immunoglobulin"/>
    <property type="match status" value="3"/>
</dbReference>
<evidence type="ECO:0000313" key="7">
    <source>
        <dbReference type="Proteomes" id="UP001162156"/>
    </source>
</evidence>
<dbReference type="GO" id="GO:0007156">
    <property type="term" value="P:homophilic cell adhesion via plasma membrane adhesion molecules"/>
    <property type="evidence" value="ECO:0007669"/>
    <property type="project" value="TreeGrafter"/>
</dbReference>
<organism evidence="6 7">
    <name type="scientific">Rhamnusium bicolor</name>
    <dbReference type="NCBI Taxonomy" id="1586634"/>
    <lineage>
        <taxon>Eukaryota</taxon>
        <taxon>Metazoa</taxon>
        <taxon>Ecdysozoa</taxon>
        <taxon>Arthropoda</taxon>
        <taxon>Hexapoda</taxon>
        <taxon>Insecta</taxon>
        <taxon>Pterygota</taxon>
        <taxon>Neoptera</taxon>
        <taxon>Endopterygota</taxon>
        <taxon>Coleoptera</taxon>
        <taxon>Polyphaga</taxon>
        <taxon>Cucujiformia</taxon>
        <taxon>Chrysomeloidea</taxon>
        <taxon>Cerambycidae</taxon>
        <taxon>Lepturinae</taxon>
        <taxon>Rhagiini</taxon>
        <taxon>Rhamnusium</taxon>
    </lineage>
</organism>
<name>A0AAV8XRX9_9CUCU</name>
<dbReference type="PROSITE" id="PS50853">
    <property type="entry name" value="FN3"/>
    <property type="match status" value="1"/>
</dbReference>
<feature type="domain" description="Ig-like" evidence="4">
    <location>
        <begin position="714"/>
        <end position="803"/>
    </location>
</feature>
<dbReference type="GO" id="GO:0043025">
    <property type="term" value="C:neuronal cell body"/>
    <property type="evidence" value="ECO:0007669"/>
    <property type="project" value="TreeGrafter"/>
</dbReference>
<dbReference type="GO" id="GO:0030424">
    <property type="term" value="C:axon"/>
    <property type="evidence" value="ECO:0007669"/>
    <property type="project" value="TreeGrafter"/>
</dbReference>
<dbReference type="AlphaFoldDB" id="A0AAV8XRX9"/>
<dbReference type="InterPro" id="IPR050958">
    <property type="entry name" value="Cell_Adh-Cytoskel_Orgn"/>
</dbReference>
<evidence type="ECO:0000259" key="4">
    <source>
        <dbReference type="PROSITE" id="PS50835"/>
    </source>
</evidence>